<dbReference type="EMBL" id="FMTY01000001">
    <property type="protein sequence ID" value="SCX01094.1"/>
    <property type="molecule type" value="Genomic_DNA"/>
</dbReference>
<sequence length="500" mass="54434">MLFSCSDYLDVNQSPNDPTSASVTPNLSLAAAQSDSYRNLTRRMNEYGNVFMNNWGANVNSFTGGYAEEFGITLSNNFYDDIWDGVYRSTGTFTKIINHPASGYDNHKAIAKICKTFYFQYLVDLYGDIPYSEAHQGVNIVTPKYDDDKAIYRDLVVQLESAIDMIDNAPAGTNVVGAEDVILGGDMMAWKKFANTLKLRILLRQSELTDAETTTYLAGEFAELASASFVDQDVTINPGYSSGSDTRQNPWMNLMVELAKDANGNFVERNTFRFRRASAYIAGQLNSTSDPRRSKIFKPVSGADITGVIQGDQSALNGGGTAPAAISSLGPGLVKDNAQDGYMMLAAESFLLQAEAVHKGYLTGNAQALFDQAIAASMAMFEIGATPTVDYIANINGIVGKGYGAVGATPAQQLEAIFYQKSIALNGINGAEIFIEYTRARKNGNPLIDENIPMPLNSVTPTGNKPRRLMYPISEYASNSANVPVQTIQDAYNTAPFWFE</sequence>
<evidence type="ECO:0000313" key="2">
    <source>
        <dbReference type="Proteomes" id="UP000182124"/>
    </source>
</evidence>
<protein>
    <submittedName>
        <fullName evidence="1">Starch-binding associating with outer membrane</fullName>
    </submittedName>
</protein>
<organism evidence="1 2">
    <name type="scientific">Flavobacterium saliperosum</name>
    <dbReference type="NCBI Taxonomy" id="329186"/>
    <lineage>
        <taxon>Bacteria</taxon>
        <taxon>Pseudomonadati</taxon>
        <taxon>Bacteroidota</taxon>
        <taxon>Flavobacteriia</taxon>
        <taxon>Flavobacteriales</taxon>
        <taxon>Flavobacteriaceae</taxon>
        <taxon>Flavobacterium</taxon>
    </lineage>
</organism>
<dbReference type="SUPFAM" id="SSF48452">
    <property type="entry name" value="TPR-like"/>
    <property type="match status" value="1"/>
</dbReference>
<dbReference type="Pfam" id="PF12771">
    <property type="entry name" value="SusD-like_2"/>
    <property type="match status" value="1"/>
</dbReference>
<dbReference type="Proteomes" id="UP000182124">
    <property type="component" value="Unassembled WGS sequence"/>
</dbReference>
<proteinExistence type="predicted"/>
<dbReference type="STRING" id="329186.SAMN02927925_00265"/>
<dbReference type="Gene3D" id="1.25.40.390">
    <property type="match status" value="1"/>
</dbReference>
<dbReference type="InterPro" id="IPR011990">
    <property type="entry name" value="TPR-like_helical_dom_sf"/>
</dbReference>
<dbReference type="AlphaFoldDB" id="A0A1G4V4H4"/>
<dbReference type="eggNOG" id="COG4198">
    <property type="taxonomic scope" value="Bacteria"/>
</dbReference>
<gene>
    <name evidence="1" type="ORF">SAMN02927925_00265</name>
</gene>
<reference evidence="1 2" key="1">
    <citation type="submission" date="2016-10" db="EMBL/GenBank/DDBJ databases">
        <authorList>
            <person name="de Groot N.N."/>
        </authorList>
    </citation>
    <scope>NUCLEOTIDE SEQUENCE [LARGE SCALE GENOMIC DNA]</scope>
    <source>
        <strain evidence="1 2">CGMCC 1.3801</strain>
    </source>
</reference>
<accession>A0A1G4V4H4</accession>
<dbReference type="InterPro" id="IPR041662">
    <property type="entry name" value="SusD-like_2"/>
</dbReference>
<evidence type="ECO:0000313" key="1">
    <source>
        <dbReference type="EMBL" id="SCX01094.1"/>
    </source>
</evidence>
<name>A0A1G4V4H4_9FLAO</name>